<dbReference type="InterPro" id="IPR045340">
    <property type="entry name" value="DUF6533"/>
</dbReference>
<evidence type="ECO:0000313" key="3">
    <source>
        <dbReference type="EMBL" id="GLB41354.1"/>
    </source>
</evidence>
<keyword evidence="4" id="KW-1185">Reference proteome</keyword>
<proteinExistence type="predicted"/>
<feature type="transmembrane region" description="Helical" evidence="1">
    <location>
        <begin position="92"/>
        <end position="111"/>
    </location>
</feature>
<dbReference type="Pfam" id="PF20151">
    <property type="entry name" value="DUF6533"/>
    <property type="match status" value="1"/>
</dbReference>
<feature type="domain" description="DUF6533" evidence="2">
    <location>
        <begin position="27"/>
        <end position="71"/>
    </location>
</feature>
<keyword evidence="1" id="KW-0472">Membrane</keyword>
<feature type="transmembrane region" description="Helical" evidence="1">
    <location>
        <begin position="27"/>
        <end position="49"/>
    </location>
</feature>
<dbReference type="Proteomes" id="UP001063166">
    <property type="component" value="Unassembled WGS sequence"/>
</dbReference>
<dbReference type="AlphaFoldDB" id="A0A9P3PTQ6"/>
<evidence type="ECO:0000259" key="2">
    <source>
        <dbReference type="Pfam" id="PF20151"/>
    </source>
</evidence>
<sequence length="327" mass="36349">MASSPVAAEAALHQLEETLTNLKATKYTYVAAMAVLVFDIVLTFDQEVVRVWNARRSLGKYLFLVNRYVPPVLFSFDLYYQLSPNPCKHAFFPPNILGILSLGTVEFILVLRTHALCQNNFLLALLVFLCIGAVTTMIATTGYMLENLIVFTPATTLPTMVGCLPECAAPLCRRLLTAFWIPFFVCETLIFSLTAWKLLGSIGELGFNNKYRSKLVVVVFRDGFIFYIVIMAISVANLLIWILAPISMAYLATSLMRSLQVTVCSRLLLNIRGILEPKYGTKNFSLSTLRARVPPGTLANDESVMDIAQDTFALGTLSSYPGTERKL</sequence>
<comment type="caution">
    <text evidence="3">The sequence shown here is derived from an EMBL/GenBank/DDBJ whole genome shotgun (WGS) entry which is preliminary data.</text>
</comment>
<feature type="transmembrane region" description="Helical" evidence="1">
    <location>
        <begin position="179"/>
        <end position="203"/>
    </location>
</feature>
<keyword evidence="1" id="KW-1133">Transmembrane helix</keyword>
<dbReference type="EMBL" id="BRPK01000009">
    <property type="protein sequence ID" value="GLB41354.1"/>
    <property type="molecule type" value="Genomic_DNA"/>
</dbReference>
<protein>
    <recommendedName>
        <fullName evidence="2">DUF6533 domain-containing protein</fullName>
    </recommendedName>
</protein>
<gene>
    <name evidence="3" type="ORF">LshimejAT787_0905690</name>
</gene>
<keyword evidence="1" id="KW-0812">Transmembrane</keyword>
<organism evidence="3 4">
    <name type="scientific">Lyophyllum shimeji</name>
    <name type="common">Hon-shimeji</name>
    <name type="synonym">Tricholoma shimeji</name>
    <dbReference type="NCBI Taxonomy" id="47721"/>
    <lineage>
        <taxon>Eukaryota</taxon>
        <taxon>Fungi</taxon>
        <taxon>Dikarya</taxon>
        <taxon>Basidiomycota</taxon>
        <taxon>Agaricomycotina</taxon>
        <taxon>Agaricomycetes</taxon>
        <taxon>Agaricomycetidae</taxon>
        <taxon>Agaricales</taxon>
        <taxon>Tricholomatineae</taxon>
        <taxon>Lyophyllaceae</taxon>
        <taxon>Lyophyllum</taxon>
    </lineage>
</organism>
<feature type="transmembrane region" description="Helical" evidence="1">
    <location>
        <begin position="61"/>
        <end position="80"/>
    </location>
</feature>
<name>A0A9P3PTQ6_LYOSH</name>
<evidence type="ECO:0000256" key="1">
    <source>
        <dbReference type="SAM" id="Phobius"/>
    </source>
</evidence>
<evidence type="ECO:0000313" key="4">
    <source>
        <dbReference type="Proteomes" id="UP001063166"/>
    </source>
</evidence>
<feature type="transmembrane region" description="Helical" evidence="1">
    <location>
        <begin position="224"/>
        <end position="244"/>
    </location>
</feature>
<feature type="transmembrane region" description="Helical" evidence="1">
    <location>
        <begin position="123"/>
        <end position="145"/>
    </location>
</feature>
<accession>A0A9P3PTQ6</accession>
<dbReference type="OrthoDB" id="3354157at2759"/>
<reference evidence="3" key="1">
    <citation type="submission" date="2022-07" db="EMBL/GenBank/DDBJ databases">
        <title>The genome of Lyophyllum shimeji provides insight into the initial evolution of ectomycorrhizal fungal genome.</title>
        <authorList>
            <person name="Kobayashi Y."/>
            <person name="Shibata T."/>
            <person name="Hirakawa H."/>
            <person name="Shigenobu S."/>
            <person name="Nishiyama T."/>
            <person name="Yamada A."/>
            <person name="Hasebe M."/>
            <person name="Kawaguchi M."/>
        </authorList>
    </citation>
    <scope>NUCLEOTIDE SEQUENCE</scope>
    <source>
        <strain evidence="3">AT787</strain>
    </source>
</reference>